<feature type="domain" description="ATP-grasp" evidence="7">
    <location>
        <begin position="126"/>
        <end position="333"/>
    </location>
</feature>
<evidence type="ECO:0000256" key="2">
    <source>
        <dbReference type="ARBA" id="ARBA00022741"/>
    </source>
</evidence>
<feature type="binding site" evidence="5">
    <location>
        <position position="162"/>
    </location>
    <ligand>
        <name>ATP</name>
        <dbReference type="ChEBI" id="CHEBI:30616"/>
    </ligand>
</feature>
<reference evidence="8 9" key="1">
    <citation type="submission" date="2017-08" db="EMBL/GenBank/DDBJ databases">
        <title>Burning lignite coal seam in the remote Altai Mountains harbors a hydrogen-driven thermophilic microbial community.</title>
        <authorList>
            <person name="Kadnikov V.V."/>
            <person name="Mardanov A.V."/>
            <person name="Ivasenko D."/>
            <person name="Beletsky A.V."/>
            <person name="Karnachuk O.V."/>
            <person name="Ravin N.V."/>
        </authorList>
    </citation>
    <scope>NUCLEOTIDE SEQUENCE [LARGE SCALE GENOMIC DNA]</scope>
    <source>
        <strain evidence="8">AL33</strain>
    </source>
</reference>
<dbReference type="InterPro" id="IPR016185">
    <property type="entry name" value="PreATP-grasp_dom_sf"/>
</dbReference>
<dbReference type="FunFam" id="3.30.470.20:FF:000029">
    <property type="entry name" value="N5-carboxyaminoimidazole ribonucleotide synthase"/>
    <property type="match status" value="1"/>
</dbReference>
<dbReference type="NCBIfam" id="NF004675">
    <property type="entry name" value="PRK06019.1-1"/>
    <property type="match status" value="1"/>
</dbReference>
<sequence>MPSTGRRAMRSKDVRPEAPLLPGRTIGILGGGQLGRMIALAGRAMGYRFAVLDPAEEAPARPVADVFVRGDFSDRAALLRLGAASDVVVYEFEHLDAEAVAALAESVPVPQGTALLRLAQHRALEKAALSAGGFPVAPYAAIARPEDWPAALRTVGLPALLKTTTGGYDGKGQWRLRTAAEAAAAEAIVRAAFRETGAGRSGEARAEGDAAGARFILERELAFRAELSVIVARRADGAMANFPPAENVHVRGILHRSIVPARVPKTVEERAVELARAIATHLDAVGLLAVEFFWLKDGALVVNELAPRPHNTGHYTLDAASTSQFEQFVRAVSGLPLGAVRLWSPVVMVNVLGEHLPALLKALPTLDPRFKVHLYGKAEARPGRKMGHVNILADSVEEALRLAEATGVWPELQAERENP</sequence>
<feature type="binding site" evidence="5">
    <location>
        <position position="226"/>
    </location>
    <ligand>
        <name>ATP</name>
        <dbReference type="ChEBI" id="CHEBI:30616"/>
    </ligand>
</feature>
<comment type="function">
    <text evidence="5">Catalyzes the ATP-dependent conversion of 5-aminoimidazole ribonucleotide (AIR) and HCO(3)(-) to N5-carboxyaminoimidazole ribonucleotide (N5-CAIR).</text>
</comment>
<keyword evidence="1 5" id="KW-0436">Ligase</keyword>
<dbReference type="NCBIfam" id="TIGR01161">
    <property type="entry name" value="purK"/>
    <property type="match status" value="1"/>
</dbReference>
<dbReference type="Proteomes" id="UP000244180">
    <property type="component" value="Unassembled WGS sequence"/>
</dbReference>
<evidence type="ECO:0000256" key="6">
    <source>
        <dbReference type="RuleBase" id="RU361200"/>
    </source>
</evidence>
<dbReference type="NCBIfam" id="NF004676">
    <property type="entry name" value="PRK06019.1-2"/>
    <property type="match status" value="1"/>
</dbReference>
<dbReference type="EMBL" id="PEBV01000043">
    <property type="protein sequence ID" value="PTQ51559.1"/>
    <property type="molecule type" value="Genomic_DNA"/>
</dbReference>
<dbReference type="Gene3D" id="3.30.1490.20">
    <property type="entry name" value="ATP-grasp fold, A domain"/>
    <property type="match status" value="1"/>
</dbReference>
<proteinExistence type="inferred from homology"/>
<dbReference type="SUPFAM" id="SSF52440">
    <property type="entry name" value="PreATP-grasp domain"/>
    <property type="match status" value="1"/>
</dbReference>
<dbReference type="SUPFAM" id="SSF56059">
    <property type="entry name" value="Glutathione synthetase ATP-binding domain-like"/>
    <property type="match status" value="1"/>
</dbReference>
<comment type="pathway">
    <text evidence="5 6">Purine metabolism; IMP biosynthesis via de novo pathway; 5-amino-1-(5-phospho-D-ribosyl)imidazole-4-carboxylate from 5-amino-1-(5-phospho-D-ribosyl)imidazole (N5-CAIR route): step 1/2.</text>
</comment>
<evidence type="ECO:0000313" key="9">
    <source>
        <dbReference type="Proteomes" id="UP000244180"/>
    </source>
</evidence>
<dbReference type="InterPro" id="IPR011761">
    <property type="entry name" value="ATP-grasp"/>
</dbReference>
<evidence type="ECO:0000256" key="5">
    <source>
        <dbReference type="HAMAP-Rule" id="MF_01928"/>
    </source>
</evidence>
<dbReference type="EC" id="6.3.4.18" evidence="5 6"/>
<comment type="similarity">
    <text evidence="5 6">Belongs to the PurK/PurT family.</text>
</comment>
<dbReference type="AlphaFoldDB" id="A0A2T5G5U4"/>
<dbReference type="PANTHER" id="PTHR11609:SF5">
    <property type="entry name" value="PHOSPHORIBOSYLAMINOIMIDAZOLE CARBOXYLASE"/>
    <property type="match status" value="1"/>
</dbReference>
<feature type="binding site" evidence="5">
    <location>
        <begin position="218"/>
        <end position="221"/>
    </location>
    <ligand>
        <name>ATP</name>
        <dbReference type="ChEBI" id="CHEBI:30616"/>
    </ligand>
</feature>
<evidence type="ECO:0000256" key="1">
    <source>
        <dbReference type="ARBA" id="ARBA00022598"/>
    </source>
</evidence>
<feature type="binding site" evidence="5">
    <location>
        <begin position="167"/>
        <end position="173"/>
    </location>
    <ligand>
        <name>ATP</name>
        <dbReference type="ChEBI" id="CHEBI:30616"/>
    </ligand>
</feature>
<protein>
    <recommendedName>
        <fullName evidence="5 6">N5-carboxyaminoimidazole ribonucleotide synthase</fullName>
        <shortName evidence="5 6">N5-CAIR synthase</shortName>
        <ecNumber evidence="5 6">6.3.4.18</ecNumber>
    </recommendedName>
    <alternativeName>
        <fullName evidence="5 6">5-(carboxyamino)imidazole ribonucleotide synthetase</fullName>
    </alternativeName>
</protein>
<evidence type="ECO:0000256" key="3">
    <source>
        <dbReference type="ARBA" id="ARBA00022755"/>
    </source>
</evidence>
<dbReference type="FunFam" id="3.40.50.20:FF:000016">
    <property type="entry name" value="N5-carboxyaminoimidazole ribonucleotide synthase"/>
    <property type="match status" value="1"/>
</dbReference>
<dbReference type="Pfam" id="PF17769">
    <property type="entry name" value="PurK_C"/>
    <property type="match status" value="1"/>
</dbReference>
<keyword evidence="3 5" id="KW-0658">Purine biosynthesis</keyword>
<dbReference type="InterPro" id="IPR005875">
    <property type="entry name" value="PurK"/>
</dbReference>
<name>A0A2T5G5U4_HYDSH</name>
<comment type="catalytic activity">
    <reaction evidence="5 6">
        <text>5-amino-1-(5-phospho-beta-D-ribosyl)imidazole + hydrogencarbonate + ATP = 5-carboxyamino-1-(5-phospho-D-ribosyl)imidazole + ADP + phosphate + 2 H(+)</text>
        <dbReference type="Rhea" id="RHEA:19317"/>
        <dbReference type="ChEBI" id="CHEBI:15378"/>
        <dbReference type="ChEBI" id="CHEBI:17544"/>
        <dbReference type="ChEBI" id="CHEBI:30616"/>
        <dbReference type="ChEBI" id="CHEBI:43474"/>
        <dbReference type="ChEBI" id="CHEBI:58730"/>
        <dbReference type="ChEBI" id="CHEBI:137981"/>
        <dbReference type="ChEBI" id="CHEBI:456216"/>
        <dbReference type="EC" id="6.3.4.18"/>
    </reaction>
</comment>
<dbReference type="GO" id="GO:0004638">
    <property type="term" value="F:phosphoribosylaminoimidazole carboxylase activity"/>
    <property type="evidence" value="ECO:0007669"/>
    <property type="project" value="InterPro"/>
</dbReference>
<dbReference type="PROSITE" id="PS50975">
    <property type="entry name" value="ATP_GRASP"/>
    <property type="match status" value="1"/>
</dbReference>
<feature type="binding site" evidence="5">
    <location>
        <position position="249"/>
    </location>
    <ligand>
        <name>ATP</name>
        <dbReference type="ChEBI" id="CHEBI:30616"/>
    </ligand>
</feature>
<evidence type="ECO:0000256" key="4">
    <source>
        <dbReference type="ARBA" id="ARBA00022840"/>
    </source>
</evidence>
<dbReference type="InterPro" id="IPR011054">
    <property type="entry name" value="Rudment_hybrid_motif"/>
</dbReference>
<dbReference type="UniPathway" id="UPA00074">
    <property type="reaction ID" value="UER00942"/>
</dbReference>
<feature type="binding site" evidence="5">
    <location>
        <position position="122"/>
    </location>
    <ligand>
        <name>ATP</name>
        <dbReference type="ChEBI" id="CHEBI:30616"/>
    </ligand>
</feature>
<dbReference type="Pfam" id="PF02222">
    <property type="entry name" value="ATP-grasp"/>
    <property type="match status" value="1"/>
</dbReference>
<gene>
    <name evidence="5 6" type="primary">purK</name>
    <name evidence="8" type="ORF">HSCHL_1316</name>
</gene>
<feature type="binding site" evidence="5">
    <location>
        <begin position="303"/>
        <end position="304"/>
    </location>
    <ligand>
        <name>ATP</name>
        <dbReference type="ChEBI" id="CHEBI:30616"/>
    </ligand>
</feature>
<dbReference type="GO" id="GO:0006189">
    <property type="term" value="P:'de novo' IMP biosynthetic process"/>
    <property type="evidence" value="ECO:0007669"/>
    <property type="project" value="UniProtKB-UniRule"/>
</dbReference>
<comment type="subunit">
    <text evidence="5 6">Homodimer.</text>
</comment>
<dbReference type="GO" id="GO:0005524">
    <property type="term" value="F:ATP binding"/>
    <property type="evidence" value="ECO:0007669"/>
    <property type="project" value="UniProtKB-UniRule"/>
</dbReference>
<dbReference type="GO" id="GO:0005829">
    <property type="term" value="C:cytosol"/>
    <property type="evidence" value="ECO:0007669"/>
    <property type="project" value="TreeGrafter"/>
</dbReference>
<dbReference type="Gene3D" id="3.40.50.20">
    <property type="match status" value="1"/>
</dbReference>
<dbReference type="HAMAP" id="MF_01928">
    <property type="entry name" value="PurK"/>
    <property type="match status" value="1"/>
</dbReference>
<organism evidence="8 9">
    <name type="scientific">Hydrogenibacillus schlegelii</name>
    <name type="common">Bacillus schlegelii</name>
    <dbReference type="NCBI Taxonomy" id="1484"/>
    <lineage>
        <taxon>Bacteria</taxon>
        <taxon>Bacillati</taxon>
        <taxon>Bacillota</taxon>
        <taxon>Bacilli</taxon>
        <taxon>Bacillales</taxon>
        <taxon>Bacillales Family X. Incertae Sedis</taxon>
        <taxon>Hydrogenibacillus</taxon>
    </lineage>
</organism>
<dbReference type="InterPro" id="IPR013815">
    <property type="entry name" value="ATP_grasp_subdomain_1"/>
</dbReference>
<dbReference type="PANTHER" id="PTHR11609">
    <property type="entry name" value="PURINE BIOSYNTHESIS PROTEIN 6/7, PUR6/7"/>
    <property type="match status" value="1"/>
</dbReference>
<keyword evidence="4 5" id="KW-0067">ATP-binding</keyword>
<comment type="caution">
    <text evidence="8">The sequence shown here is derived from an EMBL/GenBank/DDBJ whole genome shotgun (WGS) entry which is preliminary data.</text>
</comment>
<dbReference type="GO" id="GO:0046872">
    <property type="term" value="F:metal ion binding"/>
    <property type="evidence" value="ECO:0007669"/>
    <property type="project" value="InterPro"/>
</dbReference>
<dbReference type="InterPro" id="IPR003135">
    <property type="entry name" value="ATP-grasp_carboxylate-amine"/>
</dbReference>
<accession>A0A2T5G5U4</accession>
<keyword evidence="2 5" id="KW-0547">Nucleotide-binding</keyword>
<dbReference type="NCBIfam" id="NF004679">
    <property type="entry name" value="PRK06019.1-5"/>
    <property type="match status" value="1"/>
</dbReference>
<comment type="function">
    <text evidence="6">Catalyzes the ATP-dependent conversion of 5-aminoimidazole ribonucleotide (AIR) and HCO(3)- to N5-carboxyaminoimidazole ribonucleotide (N5-CAIR).</text>
</comment>
<dbReference type="InterPro" id="IPR054350">
    <property type="entry name" value="PurT/PurK_preATP-grasp"/>
</dbReference>
<evidence type="ECO:0000259" key="7">
    <source>
        <dbReference type="PROSITE" id="PS50975"/>
    </source>
</evidence>
<dbReference type="Gene3D" id="3.30.470.20">
    <property type="entry name" value="ATP-grasp fold, B domain"/>
    <property type="match status" value="1"/>
</dbReference>
<dbReference type="SUPFAM" id="SSF51246">
    <property type="entry name" value="Rudiment single hybrid motif"/>
    <property type="match status" value="1"/>
</dbReference>
<dbReference type="Pfam" id="PF22660">
    <property type="entry name" value="RS_preATP-grasp-like"/>
    <property type="match status" value="1"/>
</dbReference>
<dbReference type="InterPro" id="IPR040686">
    <property type="entry name" value="PurK_C"/>
</dbReference>
<evidence type="ECO:0000313" key="8">
    <source>
        <dbReference type="EMBL" id="PTQ51559.1"/>
    </source>
</evidence>
<dbReference type="GO" id="GO:0034028">
    <property type="term" value="F:5-(carboxyamino)imidazole ribonucleotide synthase activity"/>
    <property type="evidence" value="ECO:0007669"/>
    <property type="project" value="UniProtKB-UniRule"/>
</dbReference>